<dbReference type="Pfam" id="PF00326">
    <property type="entry name" value="Peptidase_S9"/>
    <property type="match status" value="1"/>
</dbReference>
<dbReference type="InterPro" id="IPR050955">
    <property type="entry name" value="Plant_Biomass_Hydrol_Est"/>
</dbReference>
<feature type="chain" id="PRO_5001956544" evidence="2">
    <location>
        <begin position="27"/>
        <end position="406"/>
    </location>
</feature>
<keyword evidence="6" id="KW-1185">Reference proteome</keyword>
<dbReference type="Proteomes" id="UP000029844">
    <property type="component" value="Unassembled WGS sequence"/>
</dbReference>
<name>A0A099WBQ4_9LIST</name>
<dbReference type="PANTHER" id="PTHR43037">
    <property type="entry name" value="UNNAMED PRODUCT-RELATED"/>
    <property type="match status" value="1"/>
</dbReference>
<dbReference type="InterPro" id="IPR029058">
    <property type="entry name" value="AB_hydrolase_fold"/>
</dbReference>
<accession>A0A099WBQ4</accession>
<feature type="domain" description="Esterase Ig-like N-terminal" evidence="4">
    <location>
        <begin position="35"/>
        <end position="142"/>
    </location>
</feature>
<evidence type="ECO:0000256" key="2">
    <source>
        <dbReference type="SAM" id="SignalP"/>
    </source>
</evidence>
<dbReference type="EMBL" id="JNFA01000019">
    <property type="protein sequence ID" value="KGL41500.1"/>
    <property type="molecule type" value="Genomic_DNA"/>
</dbReference>
<dbReference type="InterPro" id="IPR001375">
    <property type="entry name" value="Peptidase_S9_cat"/>
</dbReference>
<dbReference type="Pfam" id="PF18435">
    <property type="entry name" value="EstA_Ig_like"/>
    <property type="match status" value="1"/>
</dbReference>
<dbReference type="RefSeq" id="WP_052167591.1">
    <property type="nucleotide sequence ID" value="NZ_CBCSHQ010000014.1"/>
</dbReference>
<organism evidence="5 6">
    <name type="scientific">Listeria booriae</name>
    <dbReference type="NCBI Taxonomy" id="1552123"/>
    <lineage>
        <taxon>Bacteria</taxon>
        <taxon>Bacillati</taxon>
        <taxon>Bacillota</taxon>
        <taxon>Bacilli</taxon>
        <taxon>Bacillales</taxon>
        <taxon>Listeriaceae</taxon>
        <taxon>Listeria</taxon>
    </lineage>
</organism>
<evidence type="ECO:0000259" key="4">
    <source>
        <dbReference type="Pfam" id="PF18435"/>
    </source>
</evidence>
<dbReference type="InterPro" id="IPR041172">
    <property type="entry name" value="EstA_Ig-like_N"/>
</dbReference>
<dbReference type="STRING" id="1552123.EP57_06575"/>
<dbReference type="PANTHER" id="PTHR43037:SF1">
    <property type="entry name" value="BLL1128 PROTEIN"/>
    <property type="match status" value="1"/>
</dbReference>
<keyword evidence="1 2" id="KW-0732">Signal</keyword>
<dbReference type="OrthoDB" id="9764953at2"/>
<reference evidence="5 6" key="1">
    <citation type="submission" date="2014-05" db="EMBL/GenBank/DDBJ databases">
        <title>Novel Listeriaceae from food processing environments.</title>
        <authorList>
            <person name="den Bakker H.C."/>
        </authorList>
    </citation>
    <scope>NUCLEOTIDE SEQUENCE [LARGE SCALE GENOMIC DNA]</scope>
    <source>
        <strain evidence="5 6">FSL A5-0281</strain>
    </source>
</reference>
<dbReference type="GeneID" id="58717042"/>
<dbReference type="Gene3D" id="3.40.50.1820">
    <property type="entry name" value="alpha/beta hydrolase"/>
    <property type="match status" value="1"/>
</dbReference>
<evidence type="ECO:0000313" key="5">
    <source>
        <dbReference type="EMBL" id="KGL41500.1"/>
    </source>
</evidence>
<dbReference type="SUPFAM" id="SSF53474">
    <property type="entry name" value="alpha/beta-Hydrolases"/>
    <property type="match status" value="1"/>
</dbReference>
<dbReference type="Gene3D" id="2.60.40.2180">
    <property type="match status" value="1"/>
</dbReference>
<proteinExistence type="predicted"/>
<sequence>MKKRYISFLVLVLVIVASACSNNSKAETKLSSKDITLVTQVIDKGEVGAAVILTYSDTLTGSNLNQASFSVFAGDKSRTIKAIYTSEKAEVGTPTAKGKYVILELDPNDSNASTLTFDIKKFVNTRTNLAYTVKQNKSLTVSNKAYSATSPINIKEIASPDLDMFQEGMYTEGKQDMAYRLFEPVKDDTKKPLAVFLHGSGERGNDNKLQLLGTDGPVTFAAPTFQGTTPSYVLAPQVAWDEERNGWFAGGQTETVKQLIDSLLVKYKDIDTSRIYITGVSNGGTGTWKMIVENPNFFAAAVPIAGYMYHKDATFITQGTARYLAPNQTDATKIKNMPIWAFQAEDDPVNSVNGSLEAVAAIKKAGSTFIQMTEYPSGLVAPNPHASWEKAYNNAQLLNWLISQHK</sequence>
<dbReference type="GO" id="GO:0006508">
    <property type="term" value="P:proteolysis"/>
    <property type="evidence" value="ECO:0007669"/>
    <property type="project" value="InterPro"/>
</dbReference>
<evidence type="ECO:0000256" key="1">
    <source>
        <dbReference type="ARBA" id="ARBA00022729"/>
    </source>
</evidence>
<dbReference type="GO" id="GO:0008236">
    <property type="term" value="F:serine-type peptidase activity"/>
    <property type="evidence" value="ECO:0007669"/>
    <property type="project" value="InterPro"/>
</dbReference>
<evidence type="ECO:0000259" key="3">
    <source>
        <dbReference type="Pfam" id="PF00326"/>
    </source>
</evidence>
<feature type="signal peptide" evidence="2">
    <location>
        <begin position="1"/>
        <end position="26"/>
    </location>
</feature>
<dbReference type="AlphaFoldDB" id="A0A099WBQ4"/>
<gene>
    <name evidence="5" type="ORF">EP57_06575</name>
</gene>
<dbReference type="PROSITE" id="PS51257">
    <property type="entry name" value="PROKAR_LIPOPROTEIN"/>
    <property type="match status" value="1"/>
</dbReference>
<protein>
    <submittedName>
        <fullName evidence="5">Peptidase</fullName>
    </submittedName>
</protein>
<comment type="caution">
    <text evidence="5">The sequence shown here is derived from an EMBL/GenBank/DDBJ whole genome shotgun (WGS) entry which is preliminary data.</text>
</comment>
<feature type="domain" description="Peptidase S9 prolyl oligopeptidase catalytic" evidence="3">
    <location>
        <begin position="264"/>
        <end position="375"/>
    </location>
</feature>
<evidence type="ECO:0000313" key="6">
    <source>
        <dbReference type="Proteomes" id="UP000029844"/>
    </source>
</evidence>
<dbReference type="eggNOG" id="COG4099">
    <property type="taxonomic scope" value="Bacteria"/>
</dbReference>